<dbReference type="GeneID" id="62146302"/>
<sequence length="264" mass="30701">MLFSIYLLILEQYMRVMMTMTWTIVPGKITTTVGHGISIHWSRFSLYKGRIVSLTRFLFSFRSVYLFTYLLAIFDIKSLNQLDTKIMMSFQFLKSPLSHKRHNSALIYGNQSFNKSDDTQVVVTDVHEGDLPTKDPDCTKRIRWMTTPKKDYTNAECRVWIAAQLRACYVFLPRSSAISIANNFVGSGYKMFAMEKEDWVEMLGVHGYAIRFLIRRILWNKNTAMKAGFSVAAMYEMRGEFKTEIESEEDLNWSGLYSIKNSQI</sequence>
<accession>A0A9P5IWF6</accession>
<gene>
    <name evidence="1" type="ORF">EAE97_002713</name>
</gene>
<comment type="caution">
    <text evidence="1">The sequence shown here is derived from an EMBL/GenBank/DDBJ whole genome shotgun (WGS) entry which is preliminary data.</text>
</comment>
<dbReference type="RefSeq" id="XP_038736431.1">
    <property type="nucleotide sequence ID" value="XM_038873225.1"/>
</dbReference>
<reference evidence="1 2" key="1">
    <citation type="journal article" date="2020" name="Genome Biol. Evol.">
        <title>Comparative genomics of Sclerotiniaceae.</title>
        <authorList>
            <person name="Valero Jimenez C.A."/>
            <person name="Steentjes M."/>
            <person name="Scholten O.E."/>
            <person name="Van Kan J.A.L."/>
        </authorList>
    </citation>
    <scope>NUCLEOTIDE SEQUENCE [LARGE SCALE GENOMIC DNA]</scope>
    <source>
        <strain evidence="1 2">MUCL 94</strain>
    </source>
</reference>
<dbReference type="Proteomes" id="UP000710849">
    <property type="component" value="Unassembled WGS sequence"/>
</dbReference>
<keyword evidence="2" id="KW-1185">Reference proteome</keyword>
<organism evidence="1 2">
    <name type="scientific">Botrytis byssoidea</name>
    <dbReference type="NCBI Taxonomy" id="139641"/>
    <lineage>
        <taxon>Eukaryota</taxon>
        <taxon>Fungi</taxon>
        <taxon>Dikarya</taxon>
        <taxon>Ascomycota</taxon>
        <taxon>Pezizomycotina</taxon>
        <taxon>Leotiomycetes</taxon>
        <taxon>Helotiales</taxon>
        <taxon>Sclerotiniaceae</taxon>
        <taxon>Botrytis</taxon>
    </lineage>
</organism>
<proteinExistence type="predicted"/>
<evidence type="ECO:0000313" key="2">
    <source>
        <dbReference type="Proteomes" id="UP000710849"/>
    </source>
</evidence>
<name>A0A9P5IWF6_9HELO</name>
<evidence type="ECO:0000313" key="1">
    <source>
        <dbReference type="EMBL" id="KAF7951162.1"/>
    </source>
</evidence>
<dbReference type="AlphaFoldDB" id="A0A9P5IWF6"/>
<protein>
    <submittedName>
        <fullName evidence="1">Uncharacterized protein</fullName>
    </submittedName>
</protein>
<dbReference type="EMBL" id="RCSW01000004">
    <property type="protein sequence ID" value="KAF7951162.1"/>
    <property type="molecule type" value="Genomic_DNA"/>
</dbReference>